<dbReference type="AlphaFoldDB" id="A0A379G2M0"/>
<evidence type="ECO:0000313" key="1">
    <source>
        <dbReference type="EMBL" id="SUC35175.1"/>
    </source>
</evidence>
<dbReference type="OrthoDB" id="6465145at2"/>
<dbReference type="RefSeq" id="WP_112836549.1">
    <property type="nucleotide sequence ID" value="NZ_UAUA01000018.1"/>
</dbReference>
<evidence type="ECO:0000313" key="2">
    <source>
        <dbReference type="Proteomes" id="UP000255129"/>
    </source>
</evidence>
<protein>
    <submittedName>
        <fullName evidence="1">Uncharacterized protein</fullName>
    </submittedName>
</protein>
<dbReference type="Proteomes" id="UP000255129">
    <property type="component" value="Unassembled WGS sequence"/>
</dbReference>
<reference evidence="1 2" key="1">
    <citation type="submission" date="2018-06" db="EMBL/GenBank/DDBJ databases">
        <authorList>
            <consortium name="Pathogen Informatics"/>
            <person name="Doyle S."/>
        </authorList>
    </citation>
    <scope>NUCLEOTIDE SEQUENCE [LARGE SCALE GENOMIC DNA]</scope>
    <source>
        <strain evidence="1 2">NCTC12026</strain>
    </source>
</reference>
<organism evidence="1 2">
    <name type="scientific">Providencia rustigianii</name>
    <dbReference type="NCBI Taxonomy" id="158850"/>
    <lineage>
        <taxon>Bacteria</taxon>
        <taxon>Pseudomonadati</taxon>
        <taxon>Pseudomonadota</taxon>
        <taxon>Gammaproteobacteria</taxon>
        <taxon>Enterobacterales</taxon>
        <taxon>Morganellaceae</taxon>
        <taxon>Providencia</taxon>
    </lineage>
</organism>
<proteinExistence type="predicted"/>
<gene>
    <name evidence="1" type="ORF">NCTC12026_01558</name>
</gene>
<dbReference type="EMBL" id="UGUA01000002">
    <property type="protein sequence ID" value="SUC35175.1"/>
    <property type="molecule type" value="Genomic_DNA"/>
</dbReference>
<name>A0A379G2M0_9GAMM</name>
<accession>A0A379G2M0</accession>
<sequence>MDNENNIFKNISQNSEYESVLKNGSFFILNSSGETINSIVVSYYSGDKGEKITQKIDKLEHLEMAGSGCEFIYSIMAWSDTDYWDVDFRISTGKAISHRKQACNIRYWDNGVVIINIVKNFKLYIRFSNSGGCYN</sequence>